<feature type="transmembrane region" description="Helical" evidence="1">
    <location>
        <begin position="523"/>
        <end position="544"/>
    </location>
</feature>
<sequence>MLVLQDEDVLDVLDKLGSVIAAVLTLFTFVALFFSRRADSGSATSDQEAGLEQAADKLAELIKRRHEQEAQVRLVTPSNGLEVRFLSTDRPVAATADEVIGPPTTLTRSIPLDLHGDSADLIKTFDRLPARRLVILGGPGAGKTTAAVGLTIALINRRNPGEPVPMLVSLSAWNPEREGLESWLARRIAVEHPPFSKGGPHGPEAAKELVRRGMVLPVLDGFDEIATTARVRALRGIAATVGYDRPLVLTSRPEEYQAAIGEIGFPLGRALVVDLMEVTAEAVADYLDSGRPVGDARFAPVTAELRAHPDGVLAQALSTPLMADLARTAYAPVKTDPAQMLALTTVEGVERLLLDSYIPALYSPEENPEQVAAVLAFLAAAQASKPGTDLTWWRLCLLLPRPQVQVSAIKGAITGAVIAVLLFVATIFTTPASRSVSPGVLTISRVFTLIVLAILGCVVGLAIGALVGLVMRMLIGSDDDTRLVPLPKMMSRPTGAAIVRYVVGLLVGGPVVGYLVARDQPPGIMVGLGTLVVLLGLINIELVGRIPADDPGHPRDSLASDRAMAILNGAVTFFGMALLVLLAGLSADVSFIGSLSTALGMAALFTSLYPFSCAWIKYSLTCLLLWRYGGVPWRLMEFLERAHELGVLHRTGALYRFRHLRIQQYLAARYPCKGSRKIHLRRPHFR</sequence>
<feature type="transmembrane region" description="Helical" evidence="1">
    <location>
        <begin position="591"/>
        <end position="611"/>
    </location>
</feature>
<organism evidence="2 3">
    <name type="scientific">Saccharothrix syringae</name>
    <name type="common">Nocardiopsis syringae</name>
    <dbReference type="NCBI Taxonomy" id="103733"/>
    <lineage>
        <taxon>Bacteria</taxon>
        <taxon>Bacillati</taxon>
        <taxon>Actinomycetota</taxon>
        <taxon>Actinomycetes</taxon>
        <taxon>Pseudonocardiales</taxon>
        <taxon>Pseudonocardiaceae</taxon>
        <taxon>Saccharothrix</taxon>
    </lineage>
</organism>
<feature type="transmembrane region" description="Helical" evidence="1">
    <location>
        <begin position="408"/>
        <end position="429"/>
    </location>
</feature>
<protein>
    <recommendedName>
        <fullName evidence="4">NACHT domain-containing protein</fullName>
    </recommendedName>
</protein>
<accession>A0A5Q0H3N4</accession>
<proteinExistence type="predicted"/>
<dbReference type="KEGG" id="ssyi:EKG83_26055"/>
<feature type="transmembrane region" description="Helical" evidence="1">
    <location>
        <begin position="16"/>
        <end position="34"/>
    </location>
</feature>
<dbReference type="Gene3D" id="3.40.50.300">
    <property type="entry name" value="P-loop containing nucleotide triphosphate hydrolases"/>
    <property type="match status" value="1"/>
</dbReference>
<feature type="transmembrane region" description="Helical" evidence="1">
    <location>
        <begin position="565"/>
        <end position="585"/>
    </location>
</feature>
<reference evidence="3" key="1">
    <citation type="journal article" date="2021" name="Curr. Microbiol.">
        <title>Complete genome of nocamycin-producing strain Saccharothrix syringae NRRL B-16468 reveals the biosynthetic potential for secondary metabolites.</title>
        <authorList>
            <person name="Mo X."/>
            <person name="Yang S."/>
        </authorList>
    </citation>
    <scope>NUCLEOTIDE SEQUENCE [LARGE SCALE GENOMIC DNA]</scope>
    <source>
        <strain evidence="3">ATCC 51364 / DSM 43886 / JCM 6844 / KCTC 9398 / NBRC 14523 / NRRL B-16468 / INA 2240</strain>
    </source>
</reference>
<evidence type="ECO:0000256" key="1">
    <source>
        <dbReference type="SAM" id="Phobius"/>
    </source>
</evidence>
<keyword evidence="3" id="KW-1185">Reference proteome</keyword>
<evidence type="ECO:0000313" key="3">
    <source>
        <dbReference type="Proteomes" id="UP000325787"/>
    </source>
</evidence>
<dbReference type="RefSeq" id="WP_153278403.1">
    <property type="nucleotide sequence ID" value="NZ_CP034550.1"/>
</dbReference>
<dbReference type="OrthoDB" id="419058at2"/>
<keyword evidence="1" id="KW-1133">Transmembrane helix</keyword>
<keyword evidence="1" id="KW-0812">Transmembrane</keyword>
<dbReference type="Proteomes" id="UP000325787">
    <property type="component" value="Chromosome"/>
</dbReference>
<keyword evidence="1" id="KW-0472">Membrane</keyword>
<dbReference type="AlphaFoldDB" id="A0A5Q0H3N4"/>
<gene>
    <name evidence="2" type="ORF">EKG83_26055</name>
</gene>
<name>A0A5Q0H3N4_SACSY</name>
<dbReference type="InterPro" id="IPR027417">
    <property type="entry name" value="P-loop_NTPase"/>
</dbReference>
<dbReference type="EMBL" id="CP034550">
    <property type="protein sequence ID" value="QFZ20420.1"/>
    <property type="molecule type" value="Genomic_DNA"/>
</dbReference>
<feature type="transmembrane region" description="Helical" evidence="1">
    <location>
        <begin position="496"/>
        <end position="517"/>
    </location>
</feature>
<feature type="transmembrane region" description="Helical" evidence="1">
    <location>
        <begin position="449"/>
        <end position="475"/>
    </location>
</feature>
<evidence type="ECO:0008006" key="4">
    <source>
        <dbReference type="Google" id="ProtNLM"/>
    </source>
</evidence>
<evidence type="ECO:0000313" key="2">
    <source>
        <dbReference type="EMBL" id="QFZ20420.1"/>
    </source>
</evidence>